<comment type="caution">
    <text evidence="3">The sequence shown here is derived from an EMBL/GenBank/DDBJ whole genome shotgun (WGS) entry which is preliminary data.</text>
</comment>
<dbReference type="InterPro" id="IPR009039">
    <property type="entry name" value="EAR"/>
</dbReference>
<dbReference type="PANTHER" id="PTHR15261:SF4">
    <property type="entry name" value="THROMBOSPONDIN-TYPE LAMININ G DOMAIN AND EAR REPEAT-CONTAINING PROTEIN"/>
    <property type="match status" value="1"/>
</dbReference>
<dbReference type="RefSeq" id="WP_058482867.1">
    <property type="nucleotide sequence ID" value="NZ_CAAAII010000002.1"/>
</dbReference>
<evidence type="ECO:0000256" key="1">
    <source>
        <dbReference type="ARBA" id="ARBA00022729"/>
    </source>
</evidence>
<dbReference type="AlphaFoldDB" id="A0A0W0Z6N3"/>
<dbReference type="InterPro" id="IPR011048">
    <property type="entry name" value="Haem_d1_sf"/>
</dbReference>
<keyword evidence="4" id="KW-1185">Reference proteome</keyword>
<keyword evidence="2" id="KW-0677">Repeat</keyword>
<dbReference type="SUPFAM" id="SSF51004">
    <property type="entry name" value="C-terminal (heme d1) domain of cytochrome cd1-nitrite reductase"/>
    <property type="match status" value="1"/>
</dbReference>
<evidence type="ECO:0000256" key="2">
    <source>
        <dbReference type="ARBA" id="ARBA00022737"/>
    </source>
</evidence>
<sequence length="398" mass="44934">MTIKHKLTGFFLMIGLLSPLFAGQILSVAETLTTSGAREVTPFKLNHEQFLAVAQLAEDIPDTPANMNGGNSDIAVVIFKKQSGGYKEYQRIPSHGNESVEFFTIDNNAFLAVASIRSGPHAPYNMNTYSKLYRWDGHYFYPVQQFFTFAAKQWHYFTIGNRRFLAVANGVTAGEANTRDANTNSMVYEWDGRQFKPFQSIPSQWAYSFETFNMDGQHYLALADHLKQSSLYRWNGQQFISVQLFKGNGGRAFKFFTIADKHYLAYANISNDSVVYKWNGRQFVSYQTLKGAGGRNFAFFTRNGHYYLLRINFILGDRTNPETSLSSPLYEWKKDRFMVVETIPTFGGVSAALFANAGQTFIAVANSLSADRRFRVDSVIYRINTTAKSGSHSNPGKP</sequence>
<dbReference type="PROSITE" id="PS50912">
    <property type="entry name" value="EAR"/>
    <property type="match status" value="4"/>
</dbReference>
<organism evidence="3 4">
    <name type="scientific">Legionella spiritensis</name>
    <dbReference type="NCBI Taxonomy" id="452"/>
    <lineage>
        <taxon>Bacteria</taxon>
        <taxon>Pseudomonadati</taxon>
        <taxon>Pseudomonadota</taxon>
        <taxon>Gammaproteobacteria</taxon>
        <taxon>Legionellales</taxon>
        <taxon>Legionellaceae</taxon>
        <taxon>Legionella</taxon>
    </lineage>
</organism>
<dbReference type="EMBL" id="LNYX01000012">
    <property type="protein sequence ID" value="KTD64764.1"/>
    <property type="molecule type" value="Genomic_DNA"/>
</dbReference>
<evidence type="ECO:0000313" key="3">
    <source>
        <dbReference type="EMBL" id="KTD64764.1"/>
    </source>
</evidence>
<dbReference type="Pfam" id="PF03736">
    <property type="entry name" value="EPTP"/>
    <property type="match status" value="5"/>
</dbReference>
<dbReference type="OrthoDB" id="8437637at2"/>
<reference evidence="3 4" key="1">
    <citation type="submission" date="2015-11" db="EMBL/GenBank/DDBJ databases">
        <title>Genomic analysis of 38 Legionella species identifies large and diverse effector repertoires.</title>
        <authorList>
            <person name="Burstein D."/>
            <person name="Amaro F."/>
            <person name="Zusman T."/>
            <person name="Lifshitz Z."/>
            <person name="Cohen O."/>
            <person name="Gilbert J.A."/>
            <person name="Pupko T."/>
            <person name="Shuman H.A."/>
            <person name="Segal G."/>
        </authorList>
    </citation>
    <scope>NUCLEOTIDE SEQUENCE [LARGE SCALE GENOMIC DNA]</scope>
    <source>
        <strain evidence="3 4">Mt.St.Helens-9</strain>
    </source>
</reference>
<keyword evidence="1" id="KW-0732">Signal</keyword>
<name>A0A0W0Z6N3_LEGSP</name>
<accession>A0A0W0Z6N3</accession>
<dbReference type="GO" id="GO:0007165">
    <property type="term" value="P:signal transduction"/>
    <property type="evidence" value="ECO:0007669"/>
    <property type="project" value="TreeGrafter"/>
</dbReference>
<dbReference type="PANTHER" id="PTHR15261">
    <property type="entry name" value="THROMBOSPONDIN-TYPE LAMININ G DOMAIN AND EAR REPEAT-CONTAINING"/>
    <property type="match status" value="1"/>
</dbReference>
<protein>
    <submittedName>
        <fullName evidence="3">EPTP domain protein</fullName>
    </submittedName>
</protein>
<gene>
    <name evidence="3" type="ORF">Lspi_0931</name>
</gene>
<dbReference type="PATRIC" id="fig|452.5.peg.1017"/>
<dbReference type="Proteomes" id="UP000054877">
    <property type="component" value="Unassembled WGS sequence"/>
</dbReference>
<evidence type="ECO:0000313" key="4">
    <source>
        <dbReference type="Proteomes" id="UP000054877"/>
    </source>
</evidence>
<dbReference type="InterPro" id="IPR005492">
    <property type="entry name" value="EPTP"/>
</dbReference>
<dbReference type="STRING" id="452.Lspi_0931"/>
<proteinExistence type="predicted"/>